<keyword evidence="1 12" id="KW-0639">Primosome</keyword>
<dbReference type="InterPro" id="IPR001650">
    <property type="entry name" value="Helicase_C-like"/>
</dbReference>
<evidence type="ECO:0000256" key="10">
    <source>
        <dbReference type="ARBA" id="ARBA00023235"/>
    </source>
</evidence>
<evidence type="ECO:0000313" key="16">
    <source>
        <dbReference type="Proteomes" id="UP000295554"/>
    </source>
</evidence>
<comment type="caution">
    <text evidence="15">The sequence shown here is derived from an EMBL/GenBank/DDBJ whole genome shotgun (WGS) entry which is preliminary data.</text>
</comment>
<evidence type="ECO:0000256" key="11">
    <source>
        <dbReference type="ARBA" id="ARBA00048988"/>
    </source>
</evidence>
<keyword evidence="10 12" id="KW-0413">Isomerase</keyword>
<keyword evidence="3 12" id="KW-0479">Metal-binding</keyword>
<dbReference type="NCBIfam" id="NF004067">
    <property type="entry name" value="PRK05580.1-4"/>
    <property type="match status" value="1"/>
</dbReference>
<keyword evidence="16" id="KW-1185">Reference proteome</keyword>
<feature type="binding site" evidence="12">
    <location>
        <position position="477"/>
    </location>
    <ligand>
        <name>Zn(2+)</name>
        <dbReference type="ChEBI" id="CHEBI:29105"/>
        <label>1</label>
    </ligand>
</feature>
<comment type="similarity">
    <text evidence="12">Belongs to the helicase family. PriA subfamily.</text>
</comment>
<comment type="catalytic activity">
    <reaction evidence="11 12">
        <text>ATP + H2O = ADP + phosphate + H(+)</text>
        <dbReference type="Rhea" id="RHEA:13065"/>
        <dbReference type="ChEBI" id="CHEBI:15377"/>
        <dbReference type="ChEBI" id="CHEBI:15378"/>
        <dbReference type="ChEBI" id="CHEBI:30616"/>
        <dbReference type="ChEBI" id="CHEBI:43474"/>
        <dbReference type="ChEBI" id="CHEBI:456216"/>
        <dbReference type="EC" id="5.6.2.4"/>
    </reaction>
</comment>
<comment type="subunit">
    <text evidence="12">Component of the replication restart primosome.</text>
</comment>
<evidence type="ECO:0000256" key="2">
    <source>
        <dbReference type="ARBA" id="ARBA00022705"/>
    </source>
</evidence>
<dbReference type="CDD" id="cd17929">
    <property type="entry name" value="DEXHc_priA"/>
    <property type="match status" value="1"/>
</dbReference>
<evidence type="ECO:0000256" key="9">
    <source>
        <dbReference type="ARBA" id="ARBA00023125"/>
    </source>
</evidence>
<dbReference type="InterPro" id="IPR041236">
    <property type="entry name" value="PriA_C"/>
</dbReference>
<dbReference type="FunFam" id="3.40.50.300:FF:000489">
    <property type="entry name" value="Primosome assembly protein PriA"/>
    <property type="match status" value="1"/>
</dbReference>
<comment type="function">
    <text evidence="12">Initiates the restart of stalled replication forks, which reloads the replicative helicase on sites other than the origin of replication. Recognizes and binds to abandoned replication forks and remodels them to uncover a helicase loading site. Promotes assembly of the primosome at these replication forks.</text>
</comment>
<dbReference type="InterPro" id="IPR005259">
    <property type="entry name" value="PriA"/>
</dbReference>
<feature type="binding site" evidence="12">
    <location>
        <position position="446"/>
    </location>
    <ligand>
        <name>Zn(2+)</name>
        <dbReference type="ChEBI" id="CHEBI:29105"/>
        <label>2</label>
    </ligand>
</feature>
<dbReference type="InterPro" id="IPR040498">
    <property type="entry name" value="PriA_CRR"/>
</dbReference>
<keyword evidence="4 12" id="KW-0547">Nucleotide-binding</keyword>
<feature type="domain" description="Helicase C-terminal" evidence="14">
    <location>
        <begin position="469"/>
        <end position="628"/>
    </location>
</feature>
<feature type="binding site" evidence="12">
    <location>
        <position position="434"/>
    </location>
    <ligand>
        <name>Zn(2+)</name>
        <dbReference type="ChEBI" id="CHEBI:29105"/>
        <label>1</label>
    </ligand>
</feature>
<keyword evidence="5 12" id="KW-0378">Hydrolase</keyword>
<dbReference type="EMBL" id="SMSE01000001">
    <property type="protein sequence ID" value="TDG15582.1"/>
    <property type="molecule type" value="Genomic_DNA"/>
</dbReference>
<evidence type="ECO:0000256" key="8">
    <source>
        <dbReference type="ARBA" id="ARBA00022840"/>
    </source>
</evidence>
<dbReference type="EC" id="5.6.2.4" evidence="12"/>
<protein>
    <recommendedName>
        <fullName evidence="12">Replication restart protein PriA</fullName>
    </recommendedName>
    <alternativeName>
        <fullName evidence="12">ATP-dependent DNA helicase PriA</fullName>
        <ecNumber evidence="12">5.6.2.4</ecNumber>
    </alternativeName>
    <alternativeName>
        <fullName evidence="12">DNA 3'-5' helicase PriA</fullName>
    </alternativeName>
</protein>
<organism evidence="15 16">
    <name type="scientific">Seongchinamella unica</name>
    <dbReference type="NCBI Taxonomy" id="2547392"/>
    <lineage>
        <taxon>Bacteria</taxon>
        <taxon>Pseudomonadati</taxon>
        <taxon>Pseudomonadota</taxon>
        <taxon>Gammaproteobacteria</taxon>
        <taxon>Cellvibrionales</taxon>
        <taxon>Halieaceae</taxon>
        <taxon>Seongchinamella</taxon>
    </lineage>
</organism>
<feature type="binding site" evidence="12">
    <location>
        <position position="437"/>
    </location>
    <ligand>
        <name>Zn(2+)</name>
        <dbReference type="ChEBI" id="CHEBI:29105"/>
        <label>1</label>
    </ligand>
</feature>
<dbReference type="GO" id="GO:0008270">
    <property type="term" value="F:zinc ion binding"/>
    <property type="evidence" value="ECO:0007669"/>
    <property type="project" value="UniProtKB-UniRule"/>
</dbReference>
<reference evidence="15 16" key="1">
    <citation type="submission" date="2019-03" db="EMBL/GenBank/DDBJ databases">
        <title>Seongchinamella monodicae gen. nov., sp. nov., a novel member of the Gammaproteobacteria isolated from a tidal mudflat of beach.</title>
        <authorList>
            <person name="Yang H.G."/>
            <person name="Kang J.W."/>
            <person name="Lee S.D."/>
        </authorList>
    </citation>
    <scope>NUCLEOTIDE SEQUENCE [LARGE SCALE GENOMIC DNA]</scope>
    <source>
        <strain evidence="15 16">GH4-78</strain>
    </source>
</reference>
<dbReference type="GO" id="GO:1990077">
    <property type="term" value="C:primosome complex"/>
    <property type="evidence" value="ECO:0007669"/>
    <property type="project" value="UniProtKB-UniRule"/>
</dbReference>
<dbReference type="GO" id="GO:0006310">
    <property type="term" value="P:DNA recombination"/>
    <property type="evidence" value="ECO:0007669"/>
    <property type="project" value="InterPro"/>
</dbReference>
<keyword evidence="9 12" id="KW-0238">DNA-binding</keyword>
<feature type="binding site" evidence="12">
    <location>
        <position position="464"/>
    </location>
    <ligand>
        <name>Zn(2+)</name>
        <dbReference type="ChEBI" id="CHEBI:29105"/>
        <label>2</label>
    </ligand>
</feature>
<feature type="binding site" evidence="12">
    <location>
        <position position="474"/>
    </location>
    <ligand>
        <name>Zn(2+)</name>
        <dbReference type="ChEBI" id="CHEBI:29105"/>
        <label>1</label>
    </ligand>
</feature>
<evidence type="ECO:0000256" key="4">
    <source>
        <dbReference type="ARBA" id="ARBA00022741"/>
    </source>
</evidence>
<dbReference type="SMART" id="SM00490">
    <property type="entry name" value="HELICc"/>
    <property type="match status" value="1"/>
</dbReference>
<dbReference type="GO" id="GO:0016887">
    <property type="term" value="F:ATP hydrolysis activity"/>
    <property type="evidence" value="ECO:0007669"/>
    <property type="project" value="RHEA"/>
</dbReference>
<evidence type="ECO:0000256" key="5">
    <source>
        <dbReference type="ARBA" id="ARBA00022801"/>
    </source>
</evidence>
<dbReference type="SMART" id="SM00487">
    <property type="entry name" value="DEXDc"/>
    <property type="match status" value="1"/>
</dbReference>
<dbReference type="RefSeq" id="WP_133210181.1">
    <property type="nucleotide sequence ID" value="NZ_SMSE01000001.1"/>
</dbReference>
<keyword evidence="8 12" id="KW-0067">ATP-binding</keyword>
<dbReference type="FunFam" id="3.40.1440.60:FF:000001">
    <property type="entry name" value="Primosomal protein N"/>
    <property type="match status" value="1"/>
</dbReference>
<dbReference type="InterPro" id="IPR011545">
    <property type="entry name" value="DEAD/DEAH_box_helicase_dom"/>
</dbReference>
<dbReference type="InterPro" id="IPR027417">
    <property type="entry name" value="P-loop_NTPase"/>
</dbReference>
<dbReference type="Gene3D" id="3.40.50.300">
    <property type="entry name" value="P-loop containing nucleotide triphosphate hydrolases"/>
    <property type="match status" value="2"/>
</dbReference>
<dbReference type="PROSITE" id="PS51192">
    <property type="entry name" value="HELICASE_ATP_BIND_1"/>
    <property type="match status" value="1"/>
</dbReference>
<dbReference type="Pfam" id="PF00271">
    <property type="entry name" value="Helicase_C"/>
    <property type="match status" value="1"/>
</dbReference>
<evidence type="ECO:0000256" key="1">
    <source>
        <dbReference type="ARBA" id="ARBA00022515"/>
    </source>
</evidence>
<proteinExistence type="inferred from homology"/>
<dbReference type="Pfam" id="PF18319">
    <property type="entry name" value="Zn_ribbon_PriA"/>
    <property type="match status" value="1"/>
</dbReference>
<keyword evidence="2 12" id="KW-0235">DNA replication</keyword>
<dbReference type="Pfam" id="PF18074">
    <property type="entry name" value="PriA_C"/>
    <property type="match status" value="1"/>
</dbReference>
<evidence type="ECO:0000256" key="6">
    <source>
        <dbReference type="ARBA" id="ARBA00022806"/>
    </source>
</evidence>
<dbReference type="GO" id="GO:0005524">
    <property type="term" value="F:ATP binding"/>
    <property type="evidence" value="ECO:0007669"/>
    <property type="project" value="UniProtKB-UniRule"/>
</dbReference>
<dbReference type="Proteomes" id="UP000295554">
    <property type="component" value="Unassembled WGS sequence"/>
</dbReference>
<evidence type="ECO:0000259" key="14">
    <source>
        <dbReference type="PROSITE" id="PS51194"/>
    </source>
</evidence>
<evidence type="ECO:0000313" key="15">
    <source>
        <dbReference type="EMBL" id="TDG15582.1"/>
    </source>
</evidence>
<dbReference type="NCBIfam" id="TIGR00595">
    <property type="entry name" value="priA"/>
    <property type="match status" value="1"/>
</dbReference>
<dbReference type="Pfam" id="PF17764">
    <property type="entry name" value="PriA_3primeBD"/>
    <property type="match status" value="1"/>
</dbReference>
<gene>
    <name evidence="12" type="primary">priA</name>
    <name evidence="15" type="ORF">E2F43_04965</name>
</gene>
<name>A0A4R5LVY1_9GAMM</name>
<accession>A0A4R5LVY1</accession>
<feature type="binding site" evidence="12">
    <location>
        <position position="443"/>
    </location>
    <ligand>
        <name>Zn(2+)</name>
        <dbReference type="ChEBI" id="CHEBI:29105"/>
        <label>2</label>
    </ligand>
</feature>
<dbReference type="InterPro" id="IPR041222">
    <property type="entry name" value="PriA_3primeBD"/>
</dbReference>
<sequence>MPVLRLAIPTPLRTLFDYLPPTDAPAGKLVPGIRLQVPFGRREVTAYLVEVVENSDLDPQAIKQAIRVLDPEPLPAPAVLALCAWAANYYQHPPGEVYQAAYPRALRKGALHKGHAEPGWQLTTRGKGLPHGALARSPKQSRALALLQASGQVATAGLKAADIGPAILRALEQKGLAKRCELTATPVAASAASGLVLNPEQAGAMQQILDAGTGFSCQLLEGVTGSGKTEVYLQLIADCLQRGRQALVLIPEIGLTPQTLARFRDRFQAEIAVLHSGLSDRQRYRAWEAARSGAAHIIIGTRSAVFTSLARPGLIVVDEEHDASYKQQDGFRYSARDVAVKRGQLENCPVVLGSATPSLESLHNALQGRYGHQRLLQRAGTSELPQLRAIDIRHTPLESGFSEALVQAIAQALAAGRQALLFLNRRGYAPTVQCHDCGWIADCRECDARLTLHRRQRRLRCHHCGASQPLPRHCPECRSEQLLSLGLGTEKAEDFLRQRFPGVPVYRVDSDSMQGRESMAALVGQVNAGEPCILLGTQMLTKGHHFPAVSLVGVLDLDGMLFSTDFRGEERCAQLLTQVAGRAGRAEAAGTVLLQTHHPEHPTLRAMLSLDYHQQALAMLEAREQSRLPPRGQLLLVRTDCQDADCGEQFLRDLRQNCQDQLPPGVELIGPLPAPMQRRAGRFRSQLLVHCDQRRHSQQAARLLVAQAQVLPARKGLKWSLDVDPQDMF</sequence>
<feature type="domain" description="Helicase ATP-binding" evidence="13">
    <location>
        <begin position="209"/>
        <end position="375"/>
    </location>
</feature>
<comment type="cofactor">
    <cofactor evidence="12">
        <name>Zn(2+)</name>
        <dbReference type="ChEBI" id="CHEBI:29105"/>
    </cofactor>
    <text evidence="12">Binds 2 zinc ions per subunit.</text>
</comment>
<dbReference type="GO" id="GO:0043138">
    <property type="term" value="F:3'-5' DNA helicase activity"/>
    <property type="evidence" value="ECO:0007669"/>
    <property type="project" value="UniProtKB-EC"/>
</dbReference>
<keyword evidence="7 12" id="KW-0862">Zinc</keyword>
<dbReference type="SUPFAM" id="SSF52540">
    <property type="entry name" value="P-loop containing nucleoside triphosphate hydrolases"/>
    <property type="match status" value="2"/>
</dbReference>
<dbReference type="HAMAP" id="MF_00983">
    <property type="entry name" value="PriA"/>
    <property type="match status" value="1"/>
</dbReference>
<keyword evidence="6 12" id="KW-0347">Helicase</keyword>
<dbReference type="GO" id="GO:0003677">
    <property type="term" value="F:DNA binding"/>
    <property type="evidence" value="ECO:0007669"/>
    <property type="project" value="UniProtKB-UniRule"/>
</dbReference>
<dbReference type="GO" id="GO:0006302">
    <property type="term" value="P:double-strand break repair"/>
    <property type="evidence" value="ECO:0007669"/>
    <property type="project" value="InterPro"/>
</dbReference>
<dbReference type="AlphaFoldDB" id="A0A4R5LVY1"/>
<dbReference type="InterPro" id="IPR014001">
    <property type="entry name" value="Helicase_ATP-bd"/>
</dbReference>
<evidence type="ECO:0000259" key="13">
    <source>
        <dbReference type="PROSITE" id="PS51192"/>
    </source>
</evidence>
<dbReference type="Gene3D" id="3.40.1440.60">
    <property type="entry name" value="PriA, 3(prime) DNA-binding domain"/>
    <property type="match status" value="1"/>
</dbReference>
<dbReference type="GO" id="GO:0006270">
    <property type="term" value="P:DNA replication initiation"/>
    <property type="evidence" value="ECO:0007669"/>
    <property type="project" value="TreeGrafter"/>
</dbReference>
<dbReference type="OrthoDB" id="9759544at2"/>
<dbReference type="Pfam" id="PF00270">
    <property type="entry name" value="DEAD"/>
    <property type="match status" value="1"/>
</dbReference>
<evidence type="ECO:0000256" key="12">
    <source>
        <dbReference type="HAMAP-Rule" id="MF_00983"/>
    </source>
</evidence>
<dbReference type="GO" id="GO:0006269">
    <property type="term" value="P:DNA replication, synthesis of primer"/>
    <property type="evidence" value="ECO:0007669"/>
    <property type="project" value="UniProtKB-KW"/>
</dbReference>
<dbReference type="PROSITE" id="PS51194">
    <property type="entry name" value="HELICASE_CTER"/>
    <property type="match status" value="1"/>
</dbReference>
<evidence type="ECO:0000256" key="7">
    <source>
        <dbReference type="ARBA" id="ARBA00022833"/>
    </source>
</evidence>
<comment type="catalytic activity">
    <reaction evidence="12">
        <text>Couples ATP hydrolysis with the unwinding of duplex DNA by translocating in the 3'-5' direction.</text>
        <dbReference type="EC" id="5.6.2.4"/>
    </reaction>
</comment>
<dbReference type="PANTHER" id="PTHR30580">
    <property type="entry name" value="PRIMOSOMAL PROTEIN N"/>
    <property type="match status" value="1"/>
</dbReference>
<dbReference type="InterPro" id="IPR042115">
    <property type="entry name" value="PriA_3primeBD_sf"/>
</dbReference>
<feature type="binding site" evidence="12">
    <location>
        <position position="461"/>
    </location>
    <ligand>
        <name>Zn(2+)</name>
        <dbReference type="ChEBI" id="CHEBI:29105"/>
        <label>2</label>
    </ligand>
</feature>
<evidence type="ECO:0000256" key="3">
    <source>
        <dbReference type="ARBA" id="ARBA00022723"/>
    </source>
</evidence>
<dbReference type="PANTHER" id="PTHR30580:SF0">
    <property type="entry name" value="PRIMOSOMAL PROTEIN N"/>
    <property type="match status" value="1"/>
</dbReference>